<dbReference type="AlphaFoldDB" id="A0A0G2EEL1"/>
<proteinExistence type="predicted"/>
<evidence type="ECO:0000313" key="2">
    <source>
        <dbReference type="EMBL" id="KKY21322.1"/>
    </source>
</evidence>
<accession>A0A0G2EEL1</accession>
<protein>
    <recommendedName>
        <fullName evidence="1">Aminoglycoside phosphotransferase domain-containing protein</fullName>
    </recommendedName>
</protein>
<dbReference type="Gene3D" id="3.90.1200.10">
    <property type="match status" value="1"/>
</dbReference>
<comment type="caution">
    <text evidence="2">The sequence shown here is derived from an EMBL/GenBank/DDBJ whole genome shotgun (WGS) entry which is preliminary data.</text>
</comment>
<evidence type="ECO:0000259" key="1">
    <source>
        <dbReference type="Pfam" id="PF01636"/>
    </source>
</evidence>
<dbReference type="EMBL" id="LCWF01000086">
    <property type="protein sequence ID" value="KKY21322.1"/>
    <property type="molecule type" value="Genomic_DNA"/>
</dbReference>
<dbReference type="PANTHER" id="PTHR21310:SF15">
    <property type="entry name" value="AMINOGLYCOSIDE PHOSPHOTRANSFERASE DOMAIN-CONTAINING PROTEIN"/>
    <property type="match status" value="1"/>
</dbReference>
<dbReference type="OrthoDB" id="428260at2759"/>
<name>A0A0G2EEL1_PHACM</name>
<evidence type="ECO:0000313" key="3">
    <source>
        <dbReference type="Proteomes" id="UP000053317"/>
    </source>
</evidence>
<organism evidence="2 3">
    <name type="scientific">Phaeomoniella chlamydospora</name>
    <name type="common">Phaeoacremonium chlamydosporum</name>
    <dbReference type="NCBI Taxonomy" id="158046"/>
    <lineage>
        <taxon>Eukaryota</taxon>
        <taxon>Fungi</taxon>
        <taxon>Dikarya</taxon>
        <taxon>Ascomycota</taxon>
        <taxon>Pezizomycotina</taxon>
        <taxon>Eurotiomycetes</taxon>
        <taxon>Chaetothyriomycetidae</taxon>
        <taxon>Phaeomoniellales</taxon>
        <taxon>Phaeomoniellaceae</taxon>
        <taxon>Phaeomoniella</taxon>
    </lineage>
</organism>
<feature type="domain" description="Aminoglycoside phosphotransferase" evidence="1">
    <location>
        <begin position="106"/>
        <end position="146"/>
    </location>
</feature>
<reference evidence="2 3" key="1">
    <citation type="submission" date="2015-05" db="EMBL/GenBank/DDBJ databases">
        <title>Distinctive expansion of gene families associated with plant cell wall degradation and secondary metabolism in the genomes of grapevine trunk pathogens.</title>
        <authorList>
            <person name="Lawrence D.P."/>
            <person name="Travadon R."/>
            <person name="Rolshausen P.E."/>
            <person name="Baumgartner K."/>
        </authorList>
    </citation>
    <scope>NUCLEOTIDE SEQUENCE [LARGE SCALE GENOMIC DNA]</scope>
    <source>
        <strain evidence="2">UCRPC4</strain>
    </source>
</reference>
<dbReference type="InterPro" id="IPR011009">
    <property type="entry name" value="Kinase-like_dom_sf"/>
</dbReference>
<dbReference type="CDD" id="cd05120">
    <property type="entry name" value="APH_ChoK_like"/>
    <property type="match status" value="1"/>
</dbReference>
<reference evidence="2 3" key="2">
    <citation type="submission" date="2015-05" db="EMBL/GenBank/DDBJ databases">
        <authorList>
            <person name="Morales-Cruz A."/>
            <person name="Amrine K.C."/>
            <person name="Cantu D."/>
        </authorList>
    </citation>
    <scope>NUCLEOTIDE SEQUENCE [LARGE SCALE GENOMIC DNA]</scope>
    <source>
        <strain evidence="2">UCRPC4</strain>
    </source>
</reference>
<sequence length="189" mass="21443">MNVNGEVKSPWSDERLKNDYEALKYISEKTTIPVPKIHHFTDVSGGVFELKMERVYGVPLSSITNNREEAVAVVDEFIKTEVLPTLVALVEEEGSKTWKPRVSNVAEFSFCHNDLAQQNILVDIDSCRVEGIIDWEFSGFYTPEFEAPFWKTSPDTEGYYDIGADRLDNLTKLLSYPQNRCPDTVIGKA</sequence>
<dbReference type="Pfam" id="PF01636">
    <property type="entry name" value="APH"/>
    <property type="match status" value="1"/>
</dbReference>
<keyword evidence="3" id="KW-1185">Reference proteome</keyword>
<dbReference type="SUPFAM" id="SSF56112">
    <property type="entry name" value="Protein kinase-like (PK-like)"/>
    <property type="match status" value="1"/>
</dbReference>
<dbReference type="InterPro" id="IPR051678">
    <property type="entry name" value="AGP_Transferase"/>
</dbReference>
<gene>
    <name evidence="2" type="ORF">UCRPC4_g03758</name>
</gene>
<dbReference type="PANTHER" id="PTHR21310">
    <property type="entry name" value="AMINOGLYCOSIDE PHOSPHOTRANSFERASE-RELATED-RELATED"/>
    <property type="match status" value="1"/>
</dbReference>
<dbReference type="InterPro" id="IPR002575">
    <property type="entry name" value="Aminoglycoside_PTrfase"/>
</dbReference>
<dbReference type="Proteomes" id="UP000053317">
    <property type="component" value="Unassembled WGS sequence"/>
</dbReference>